<dbReference type="EMBL" id="NRGQ01000007">
    <property type="protein sequence ID" value="PCC43282.1"/>
    <property type="molecule type" value="Genomic_DNA"/>
</dbReference>
<feature type="domain" description="ARB-07466-like C-terminal" evidence="2">
    <location>
        <begin position="200"/>
        <end position="297"/>
    </location>
</feature>
<dbReference type="RefSeq" id="WP_069600439.1">
    <property type="nucleotide sequence ID" value="NZ_CP017150.1"/>
</dbReference>
<evidence type="ECO:0000313" key="4">
    <source>
        <dbReference type="EMBL" id="PCC43282.1"/>
    </source>
</evidence>
<dbReference type="EMBL" id="FXYZ01000011">
    <property type="protein sequence ID" value="SMX91274.1"/>
    <property type="molecule type" value="Genomic_DNA"/>
</dbReference>
<dbReference type="PATRIC" id="fig|1703.10.peg.2623"/>
<reference evidence="4 8" key="3">
    <citation type="journal article" date="2017" name="Elife">
        <title>Extensive horizontal gene transfer in cheese-associated bacteria.</title>
        <authorList>
            <person name="Bonham K.S."/>
            <person name="Wolfe B.E."/>
            <person name="Dutton R.J."/>
        </authorList>
    </citation>
    <scope>NUCLEOTIDE SEQUENCE [LARGE SCALE GENOMIC DNA]</scope>
    <source>
        <strain evidence="4 8">962_8</strain>
    </source>
</reference>
<dbReference type="Proteomes" id="UP000234327">
    <property type="component" value="Unassembled WGS sequence"/>
</dbReference>
<dbReference type="OrthoDB" id="2989771at2"/>
<reference evidence="7" key="2">
    <citation type="submission" date="2016-09" db="EMBL/GenBank/DDBJ databases">
        <title>Complete Genome Sequence of Brevibacterium linens SMQ-1335.</title>
        <authorList>
            <person name="de Melo A.G."/>
            <person name="Labrie S.J."/>
            <person name="Dumaresq J."/>
            <person name="Roberts R.J."/>
            <person name="Tremblay D.M."/>
            <person name="Moineau S."/>
        </authorList>
    </citation>
    <scope>NUCLEOTIDE SEQUENCE [LARGE SCALE GENOMIC DNA]</scope>
    <source>
        <strain evidence="7">SMQ-1335</strain>
    </source>
</reference>
<evidence type="ECO:0000313" key="10">
    <source>
        <dbReference type="Proteomes" id="UP000234327"/>
    </source>
</evidence>
<dbReference type="Proteomes" id="UP000234300">
    <property type="component" value="Unassembled WGS sequence"/>
</dbReference>
<dbReference type="Proteomes" id="UP000218620">
    <property type="component" value="Unassembled WGS sequence"/>
</dbReference>
<evidence type="ECO:0000313" key="3">
    <source>
        <dbReference type="EMBL" id="AOP54246.1"/>
    </source>
</evidence>
<dbReference type="GeneID" id="60906869"/>
<evidence type="ECO:0000313" key="9">
    <source>
        <dbReference type="Proteomes" id="UP000234300"/>
    </source>
</evidence>
<feature type="compositionally biased region" description="Polar residues" evidence="1">
    <location>
        <begin position="78"/>
        <end position="99"/>
    </location>
</feature>
<dbReference type="KEGG" id="blin:BLSMQ_2540"/>
<name>A0A1D7W5E7_BREAU</name>
<dbReference type="InterPro" id="IPR058593">
    <property type="entry name" value="ARB_07466-like_C"/>
</dbReference>
<evidence type="ECO:0000313" key="8">
    <source>
        <dbReference type="Proteomes" id="UP000218620"/>
    </source>
</evidence>
<dbReference type="AlphaFoldDB" id="A0A1D7W5E7"/>
<organism evidence="3 7">
    <name type="scientific">Brevibacterium aurantiacum</name>
    <dbReference type="NCBI Taxonomy" id="273384"/>
    <lineage>
        <taxon>Bacteria</taxon>
        <taxon>Bacillati</taxon>
        <taxon>Actinomycetota</taxon>
        <taxon>Actinomycetes</taxon>
        <taxon>Micrococcales</taxon>
        <taxon>Brevibacteriaceae</taxon>
        <taxon>Brevibacterium</taxon>
    </lineage>
</organism>
<reference evidence="3" key="1">
    <citation type="submission" date="2016-09" db="EMBL/GenBank/DDBJ databases">
        <title>Complete Genome Sequence of Brevibacterium aurantiacum SMQ-1335.</title>
        <authorList>
            <person name="de Melo A.G."/>
            <person name="Labrie S.J."/>
            <person name="Dumaresq J."/>
            <person name="Roberts R.J."/>
            <person name="Tremblay D.M."/>
            <person name="Moineau S."/>
        </authorList>
    </citation>
    <scope>NUCLEOTIDE SEQUENCE</scope>
    <source>
        <strain evidence="3">SMQ-1335</strain>
    </source>
</reference>
<proteinExistence type="predicted"/>
<sequence>MGKHSSPKPGFAKQLVRDLTPASKRSAGRHSSDAPSTATSVLATVRQRPVVAAIAVPAAATAAVVGSTVVMSPPEAGNVTTEAADTSAQEPQSSPSAVSQDEIDAQREKAGEEYLKDVKDDPKYKNKTSKTTLDVKSPKPKPSPTTEKAETSSGAASTSDDKSDEKSDDKSSDSDEKSSAGGDAPEGISNEPCSVSSSIESGLQPNAVNGYRAVCAKFPEVKTYGGVRPGSGTSDHYTGGAVDIMITGATGDRIADYLIKNSGALNVKYVIWEQRIWNPGSGWSSMEDRGSPTDNHFDHVHVSFN</sequence>
<dbReference type="EMBL" id="CP017150">
    <property type="protein sequence ID" value="AOP54246.1"/>
    <property type="molecule type" value="Genomic_DNA"/>
</dbReference>
<evidence type="ECO:0000313" key="5">
    <source>
        <dbReference type="EMBL" id="SMX89907.1"/>
    </source>
</evidence>
<evidence type="ECO:0000259" key="2">
    <source>
        <dbReference type="Pfam" id="PF26571"/>
    </source>
</evidence>
<feature type="region of interest" description="Disordered" evidence="1">
    <location>
        <begin position="1"/>
        <end position="40"/>
    </location>
</feature>
<dbReference type="EMBL" id="FXZI01000006">
    <property type="protein sequence ID" value="SMX89907.1"/>
    <property type="molecule type" value="Genomic_DNA"/>
</dbReference>
<evidence type="ECO:0000313" key="7">
    <source>
        <dbReference type="Proteomes" id="UP000094793"/>
    </source>
</evidence>
<evidence type="ECO:0000313" key="6">
    <source>
        <dbReference type="EMBL" id="SMX91274.1"/>
    </source>
</evidence>
<accession>A0A1D7W5E7</accession>
<gene>
    <name evidence="6" type="ORF">BAURA63_02670</name>
    <name evidence="5" type="ORF">BAURA86_01974</name>
    <name evidence="3" type="ORF">BLSMQ_2540</name>
    <name evidence="4" type="ORF">CIK65_08275</name>
</gene>
<accession>A0A2A3YU44</accession>
<accession>A0A2H1JVD9</accession>
<feature type="compositionally biased region" description="Basic and acidic residues" evidence="1">
    <location>
        <begin position="159"/>
        <end position="178"/>
    </location>
</feature>
<dbReference type="Proteomes" id="UP000094793">
    <property type="component" value="Chromosome"/>
</dbReference>
<dbReference type="Pfam" id="PF26571">
    <property type="entry name" value="VldE"/>
    <property type="match status" value="1"/>
</dbReference>
<protein>
    <submittedName>
        <fullName evidence="4">Ligand-binding protein SH3</fullName>
    </submittedName>
    <submittedName>
        <fullName evidence="3">Putative peptidase</fullName>
    </submittedName>
</protein>
<feature type="compositionally biased region" description="Basic and acidic residues" evidence="1">
    <location>
        <begin position="104"/>
        <end position="124"/>
    </location>
</feature>
<reference evidence="9 10" key="4">
    <citation type="submission" date="2017-03" db="EMBL/GenBank/DDBJ databases">
        <authorList>
            <person name="Afonso C.L."/>
            <person name="Miller P.J."/>
            <person name="Scott M.A."/>
            <person name="Spackman E."/>
            <person name="Goraichik I."/>
            <person name="Dimitrov K.M."/>
            <person name="Suarez D.L."/>
            <person name="Swayne D.E."/>
        </authorList>
    </citation>
    <scope>NUCLEOTIDE SEQUENCE [LARGE SCALE GENOMIC DNA]</scope>
    <source>
        <strain evidence="6">6</strain>
        <strain evidence="10">6(3)</strain>
        <strain evidence="5">8</strain>
        <strain evidence="9">8(6)</strain>
    </source>
</reference>
<feature type="region of interest" description="Disordered" evidence="1">
    <location>
        <begin position="72"/>
        <end position="199"/>
    </location>
</feature>
<evidence type="ECO:0000256" key="1">
    <source>
        <dbReference type="SAM" id="MobiDB-lite"/>
    </source>
</evidence>